<reference evidence="2 3" key="1">
    <citation type="submission" date="2018-04" db="EMBL/GenBank/DDBJ databases">
        <title>Genomic Encyclopedia of Type Strains, Phase IV (KMG-IV): sequencing the most valuable type-strain genomes for metagenomic binning, comparative biology and taxonomic classification.</title>
        <authorList>
            <person name="Goeker M."/>
        </authorList>
    </citation>
    <scope>NUCLEOTIDE SEQUENCE [LARGE SCALE GENOMIC DNA]</scope>
    <source>
        <strain evidence="2 3">DSM 10065</strain>
    </source>
</reference>
<gene>
    <name evidence="2" type="ORF">C7440_3475</name>
</gene>
<evidence type="ECO:0000313" key="3">
    <source>
        <dbReference type="Proteomes" id="UP000246145"/>
    </source>
</evidence>
<dbReference type="GO" id="GO:0005737">
    <property type="term" value="C:cytoplasm"/>
    <property type="evidence" value="ECO:0007669"/>
    <property type="project" value="TreeGrafter"/>
</dbReference>
<dbReference type="InterPro" id="IPR004843">
    <property type="entry name" value="Calcineurin-like_PHP"/>
</dbReference>
<keyword evidence="3" id="KW-1185">Reference proteome</keyword>
<dbReference type="Proteomes" id="UP000246145">
    <property type="component" value="Unassembled WGS sequence"/>
</dbReference>
<dbReference type="PRINTS" id="PR00114">
    <property type="entry name" value="STPHPHTASE"/>
</dbReference>
<dbReference type="InterPro" id="IPR029052">
    <property type="entry name" value="Metallo-depent_PP-like"/>
</dbReference>
<evidence type="ECO:0000313" key="2">
    <source>
        <dbReference type="EMBL" id="PVY60681.1"/>
    </source>
</evidence>
<organism evidence="2 3">
    <name type="scientific">Pusillimonas noertemannii</name>
    <dbReference type="NCBI Taxonomy" id="305977"/>
    <lineage>
        <taxon>Bacteria</taxon>
        <taxon>Pseudomonadati</taxon>
        <taxon>Pseudomonadota</taxon>
        <taxon>Betaproteobacteria</taxon>
        <taxon>Burkholderiales</taxon>
        <taxon>Alcaligenaceae</taxon>
        <taxon>Pusillimonas</taxon>
    </lineage>
</organism>
<dbReference type="Pfam" id="PF00149">
    <property type="entry name" value="Metallophos"/>
    <property type="match status" value="1"/>
</dbReference>
<feature type="domain" description="Calcineurin-like phosphoesterase" evidence="1">
    <location>
        <begin position="20"/>
        <end position="153"/>
    </location>
</feature>
<dbReference type="AlphaFoldDB" id="A0A2U1CIA6"/>
<dbReference type="Gene3D" id="3.60.21.10">
    <property type="match status" value="1"/>
</dbReference>
<proteinExistence type="predicted"/>
<protein>
    <submittedName>
        <fullName evidence="2">Calcineurin-like phosphoesterase family protein</fullName>
    </submittedName>
</protein>
<dbReference type="SUPFAM" id="SSF56300">
    <property type="entry name" value="Metallo-dependent phosphatases"/>
    <property type="match status" value="1"/>
</dbReference>
<dbReference type="EMBL" id="QEKO01000007">
    <property type="protein sequence ID" value="PVY60681.1"/>
    <property type="molecule type" value="Genomic_DNA"/>
</dbReference>
<dbReference type="GO" id="GO:0016791">
    <property type="term" value="F:phosphatase activity"/>
    <property type="evidence" value="ECO:0007669"/>
    <property type="project" value="TreeGrafter"/>
</dbReference>
<dbReference type="InterPro" id="IPR006186">
    <property type="entry name" value="Ser/Thr-sp_prot-phosphatase"/>
</dbReference>
<sequence>MRLCFAYMHLVQKLPDNPLDIIGDIHGELSALVRLLQQLGYDAQGRHPQQRQLVFVGDLIDRGPDSHGVVQLVQKLVEAGNARCILGNHEINLLIDDVKDGSGWFFDERHQQDLKNYAPFKRTPPAQRQAFKDFLGSLPVALVRDDIRIVHAAWTTAAIEAVESVTLGTVTEQYKMWDYAAQTTARASGLYERYLGEKERWAAELEDESRPPPFLYSIAEYEATQQMINPLKVLTSGVEVQAETPFFAGNRWRFSDRVSWWDDYDEPVPVVIGHYWRLIKPMNSANMPRYTQLFKDIAPNAWHGRRHNVFCIDYSVGARWRDRKASRSVEQSRFRLAALQWPENRLVFDSGETVATI</sequence>
<accession>A0A2U1CIA6</accession>
<comment type="caution">
    <text evidence="2">The sequence shown here is derived from an EMBL/GenBank/DDBJ whole genome shotgun (WGS) entry which is preliminary data.</text>
</comment>
<dbReference type="PANTHER" id="PTHR42850:SF7">
    <property type="entry name" value="BIS(5'-NUCLEOSYL)-TETRAPHOSPHATASE PRPE [ASYMMETRICAL]"/>
    <property type="match status" value="1"/>
</dbReference>
<dbReference type="STRING" id="1231391.GCA_000308195_00629"/>
<name>A0A2U1CIA6_9BURK</name>
<evidence type="ECO:0000259" key="1">
    <source>
        <dbReference type="Pfam" id="PF00149"/>
    </source>
</evidence>
<dbReference type="InterPro" id="IPR050126">
    <property type="entry name" value="Ap4A_hydrolase"/>
</dbReference>
<dbReference type="PANTHER" id="PTHR42850">
    <property type="entry name" value="METALLOPHOSPHOESTERASE"/>
    <property type="match status" value="1"/>
</dbReference>